<sequence>MLRTPAADELRSLASTLSTFQRDNGPIQLHPGDLGWFSMRGAEATAQALRAWFCGDTLLALGLLDGPDGLLRLGIDPDQLDNEALARQVSADITDPDRGGLPAGEAVVEARGATALQRVMLADGWELDEPWTPLHCDLNDPVPDTLVTQTGLRVESVGPNRAAAWMEVHWSAFRGTAFGEAERAEVVDWWTTMMDGPFAEQGRSVAALDSEGRMVAIAGVWSAGRGRPGLIEPMGTHRDHRGKGYGAAICQAAGFALREMGASSAIVCAESSNVGAVATYASAGFTPHPPVADLLRQGTA</sequence>
<evidence type="ECO:0000256" key="1">
    <source>
        <dbReference type="ARBA" id="ARBA00022679"/>
    </source>
</evidence>
<dbReference type="PROSITE" id="PS51186">
    <property type="entry name" value="GNAT"/>
    <property type="match status" value="1"/>
</dbReference>
<keyword evidence="5" id="KW-1185">Reference proteome</keyword>
<gene>
    <name evidence="4" type="ORF">FB557_0324</name>
</gene>
<dbReference type="InterPro" id="IPR050680">
    <property type="entry name" value="YpeA/RimI_acetyltransf"/>
</dbReference>
<dbReference type="Proteomes" id="UP000315628">
    <property type="component" value="Unassembled WGS sequence"/>
</dbReference>
<dbReference type="InterPro" id="IPR016181">
    <property type="entry name" value="Acyl_CoA_acyltransferase"/>
</dbReference>
<accession>A0A560WGI0</accession>
<feature type="domain" description="N-acetyltransferase" evidence="3">
    <location>
        <begin position="152"/>
        <end position="300"/>
    </location>
</feature>
<dbReference type="SUPFAM" id="SSF55729">
    <property type="entry name" value="Acyl-CoA N-acyltransferases (Nat)"/>
    <property type="match status" value="1"/>
</dbReference>
<dbReference type="Gene3D" id="3.40.630.30">
    <property type="match status" value="1"/>
</dbReference>
<evidence type="ECO:0000313" key="4">
    <source>
        <dbReference type="EMBL" id="TWD16787.1"/>
    </source>
</evidence>
<name>A0A560WGI0_9MICO</name>
<reference evidence="4 5" key="1">
    <citation type="submission" date="2019-06" db="EMBL/GenBank/DDBJ databases">
        <title>Sequencing the genomes of 1000 actinobacteria strains.</title>
        <authorList>
            <person name="Klenk H.-P."/>
        </authorList>
    </citation>
    <scope>NUCLEOTIDE SEQUENCE [LARGE SCALE GENOMIC DNA]</scope>
    <source>
        <strain evidence="4 5">DSM 18935</strain>
    </source>
</reference>
<keyword evidence="2" id="KW-0012">Acyltransferase</keyword>
<dbReference type="PANTHER" id="PTHR43420">
    <property type="entry name" value="ACETYLTRANSFERASE"/>
    <property type="match status" value="1"/>
</dbReference>
<comment type="caution">
    <text evidence="4">The sequence shown here is derived from an EMBL/GenBank/DDBJ whole genome shotgun (WGS) entry which is preliminary data.</text>
</comment>
<evidence type="ECO:0000259" key="3">
    <source>
        <dbReference type="PROSITE" id="PS51186"/>
    </source>
</evidence>
<dbReference type="CDD" id="cd04301">
    <property type="entry name" value="NAT_SF"/>
    <property type="match status" value="1"/>
</dbReference>
<evidence type="ECO:0000313" key="5">
    <source>
        <dbReference type="Proteomes" id="UP000315628"/>
    </source>
</evidence>
<organism evidence="4 5">
    <name type="scientific">Marihabitans asiaticum</name>
    <dbReference type="NCBI Taxonomy" id="415218"/>
    <lineage>
        <taxon>Bacteria</taxon>
        <taxon>Bacillati</taxon>
        <taxon>Actinomycetota</taxon>
        <taxon>Actinomycetes</taxon>
        <taxon>Micrococcales</taxon>
        <taxon>Intrasporangiaceae</taxon>
        <taxon>Marihabitans</taxon>
    </lineage>
</organism>
<dbReference type="AlphaFoldDB" id="A0A560WGI0"/>
<proteinExistence type="predicted"/>
<evidence type="ECO:0000256" key="2">
    <source>
        <dbReference type="ARBA" id="ARBA00023315"/>
    </source>
</evidence>
<dbReference type="InterPro" id="IPR000182">
    <property type="entry name" value="GNAT_dom"/>
</dbReference>
<keyword evidence="1 4" id="KW-0808">Transferase</keyword>
<protein>
    <submittedName>
        <fullName evidence="4">Acetyltransferase (GNAT) family protein</fullName>
    </submittedName>
</protein>
<dbReference type="GO" id="GO:0016747">
    <property type="term" value="F:acyltransferase activity, transferring groups other than amino-acyl groups"/>
    <property type="evidence" value="ECO:0007669"/>
    <property type="project" value="InterPro"/>
</dbReference>
<dbReference type="EMBL" id="VIUW01000001">
    <property type="protein sequence ID" value="TWD16787.1"/>
    <property type="molecule type" value="Genomic_DNA"/>
</dbReference>
<dbReference type="Pfam" id="PF00583">
    <property type="entry name" value="Acetyltransf_1"/>
    <property type="match status" value="1"/>
</dbReference>